<feature type="transmembrane region" description="Helical" evidence="7">
    <location>
        <begin position="248"/>
        <end position="271"/>
    </location>
</feature>
<name>A0A1C4WZ06_9ACTN</name>
<dbReference type="EMBL" id="LT607409">
    <property type="protein sequence ID" value="SCF01462.1"/>
    <property type="molecule type" value="Genomic_DNA"/>
</dbReference>
<dbReference type="PROSITE" id="PS50929">
    <property type="entry name" value="ABC_TM1F"/>
    <property type="match status" value="1"/>
</dbReference>
<feature type="transmembrane region" description="Helical" evidence="7">
    <location>
        <begin position="20"/>
        <end position="42"/>
    </location>
</feature>
<keyword evidence="4 10" id="KW-0067">ATP-binding</keyword>
<dbReference type="InterPro" id="IPR027417">
    <property type="entry name" value="P-loop_NTPase"/>
</dbReference>
<dbReference type="InterPro" id="IPR039421">
    <property type="entry name" value="Type_1_exporter"/>
</dbReference>
<dbReference type="InterPro" id="IPR036640">
    <property type="entry name" value="ABC1_TM_sf"/>
</dbReference>
<protein>
    <submittedName>
        <fullName evidence="10">ATP-binding cassette, subfamily B</fullName>
    </submittedName>
</protein>
<feature type="transmembrane region" description="Helical" evidence="7">
    <location>
        <begin position="62"/>
        <end position="81"/>
    </location>
</feature>
<evidence type="ECO:0000313" key="11">
    <source>
        <dbReference type="Proteomes" id="UP000198224"/>
    </source>
</evidence>
<evidence type="ECO:0000256" key="5">
    <source>
        <dbReference type="ARBA" id="ARBA00022989"/>
    </source>
</evidence>
<dbReference type="AlphaFoldDB" id="A0A1C4WZ06"/>
<dbReference type="RefSeq" id="WP_197699380.1">
    <property type="nucleotide sequence ID" value="NZ_LT607409.1"/>
</dbReference>
<keyword evidence="11" id="KW-1185">Reference proteome</keyword>
<evidence type="ECO:0000256" key="2">
    <source>
        <dbReference type="ARBA" id="ARBA00022692"/>
    </source>
</evidence>
<proteinExistence type="predicted"/>
<dbReference type="Gene3D" id="3.40.50.300">
    <property type="entry name" value="P-loop containing nucleotide triphosphate hydrolases"/>
    <property type="match status" value="1"/>
</dbReference>
<organism evidence="10 11">
    <name type="scientific">Micromonospora chokoriensis</name>
    <dbReference type="NCBI Taxonomy" id="356851"/>
    <lineage>
        <taxon>Bacteria</taxon>
        <taxon>Bacillati</taxon>
        <taxon>Actinomycetota</taxon>
        <taxon>Actinomycetes</taxon>
        <taxon>Micromonosporales</taxon>
        <taxon>Micromonosporaceae</taxon>
        <taxon>Micromonospora</taxon>
    </lineage>
</organism>
<dbReference type="InterPro" id="IPR017871">
    <property type="entry name" value="ABC_transporter-like_CS"/>
</dbReference>
<dbReference type="SMART" id="SM00382">
    <property type="entry name" value="AAA"/>
    <property type="match status" value="1"/>
</dbReference>
<keyword evidence="3" id="KW-0547">Nucleotide-binding</keyword>
<dbReference type="PROSITE" id="PS50893">
    <property type="entry name" value="ABC_TRANSPORTER_2"/>
    <property type="match status" value="1"/>
</dbReference>
<dbReference type="GO" id="GO:0034040">
    <property type="term" value="F:ATPase-coupled lipid transmembrane transporter activity"/>
    <property type="evidence" value="ECO:0007669"/>
    <property type="project" value="TreeGrafter"/>
</dbReference>
<evidence type="ECO:0000256" key="1">
    <source>
        <dbReference type="ARBA" id="ARBA00004651"/>
    </source>
</evidence>
<gene>
    <name evidence="10" type="ORF">GA0070612_3030</name>
</gene>
<sequence length="600" mass="64625">MTDLPRTALVAWRMAWKTAAGTTVAQVVVTVLGAGAPLSVAWLTKVVFDRLTASDDAVDLTWPIAGLVVATIMTALLTQLLRYLRAEQSRAIGLAALDQLYATVNRLVGLGRFEDPEFADRLRFARHAGGAGPAQTVAVSLNLLQQVLVTGGFAVSLVTVSPALTVVVLLGTLPAVGAEFALARRRAEATNKVGPIERRELFYGQLLSDVDAATEVRLFGIGSFLRERMLRERRVADRVDRSMDRRTLAAEALLTMLSTAVAGGCLAWVVRAAAARTVSIGDVAMLLAAVTAVQGALLGMVRDLAGARTNLMMFGHYLAVVEAAPDLPVPASPRHVGPLRQGIELRDVWFRYREDLPWVLRGVSLTIPAGSAVALVGRNGAGKSSIIKLLCRYYDPERGAILWDGVDVRDLDPVQLRARIAAVFQDFVSYELPAAENIGIGAIEALTDRPRIEVAAREASMHEVLQAMPNGYDTLLSRVFFAGDDLDDATPGTMLSGGQWQRLAIARSFMRGGRDLLILDEPSARLDPEAEHEIQQGFERLRGGGTSLLVSHRLGTVRTADLIVVLSGGTVVQTGRHEDLVAVPGLYTELFSQQAAGYRD</sequence>
<dbReference type="Pfam" id="PF00005">
    <property type="entry name" value="ABC_tran"/>
    <property type="match status" value="1"/>
</dbReference>
<dbReference type="GO" id="GO:0140359">
    <property type="term" value="F:ABC-type transporter activity"/>
    <property type="evidence" value="ECO:0007669"/>
    <property type="project" value="InterPro"/>
</dbReference>
<dbReference type="GO" id="GO:0016887">
    <property type="term" value="F:ATP hydrolysis activity"/>
    <property type="evidence" value="ECO:0007669"/>
    <property type="project" value="InterPro"/>
</dbReference>
<evidence type="ECO:0000313" key="10">
    <source>
        <dbReference type="EMBL" id="SCF01462.1"/>
    </source>
</evidence>
<dbReference type="PANTHER" id="PTHR24221:SF646">
    <property type="entry name" value="HAEMOLYSIN SECRETION ATP-BINDING PROTEIN"/>
    <property type="match status" value="1"/>
</dbReference>
<comment type="subcellular location">
    <subcellularLocation>
        <location evidence="1">Cell membrane</location>
        <topology evidence="1">Multi-pass membrane protein</topology>
    </subcellularLocation>
</comment>
<dbReference type="Proteomes" id="UP000198224">
    <property type="component" value="Chromosome I"/>
</dbReference>
<dbReference type="InterPro" id="IPR003593">
    <property type="entry name" value="AAA+_ATPase"/>
</dbReference>
<feature type="domain" description="ABC transporter" evidence="8">
    <location>
        <begin position="343"/>
        <end position="593"/>
    </location>
</feature>
<dbReference type="SUPFAM" id="SSF52540">
    <property type="entry name" value="P-loop containing nucleoside triphosphate hydrolases"/>
    <property type="match status" value="1"/>
</dbReference>
<dbReference type="GO" id="GO:0005886">
    <property type="term" value="C:plasma membrane"/>
    <property type="evidence" value="ECO:0007669"/>
    <property type="project" value="UniProtKB-SubCell"/>
</dbReference>
<evidence type="ECO:0000259" key="9">
    <source>
        <dbReference type="PROSITE" id="PS50929"/>
    </source>
</evidence>
<dbReference type="InterPro" id="IPR003439">
    <property type="entry name" value="ABC_transporter-like_ATP-bd"/>
</dbReference>
<keyword evidence="6 7" id="KW-0472">Membrane</keyword>
<evidence type="ECO:0000256" key="4">
    <source>
        <dbReference type="ARBA" id="ARBA00022840"/>
    </source>
</evidence>
<evidence type="ECO:0000259" key="8">
    <source>
        <dbReference type="PROSITE" id="PS50893"/>
    </source>
</evidence>
<dbReference type="GO" id="GO:0005524">
    <property type="term" value="F:ATP binding"/>
    <property type="evidence" value="ECO:0007669"/>
    <property type="project" value="UniProtKB-KW"/>
</dbReference>
<feature type="transmembrane region" description="Helical" evidence="7">
    <location>
        <begin position="283"/>
        <end position="305"/>
    </location>
</feature>
<dbReference type="InterPro" id="IPR011527">
    <property type="entry name" value="ABC1_TM_dom"/>
</dbReference>
<dbReference type="SUPFAM" id="SSF90123">
    <property type="entry name" value="ABC transporter transmembrane region"/>
    <property type="match status" value="1"/>
</dbReference>
<accession>A0A1C4WZ06</accession>
<reference evidence="11" key="1">
    <citation type="submission" date="2016-06" db="EMBL/GenBank/DDBJ databases">
        <authorList>
            <person name="Varghese N."/>
            <person name="Submissions Spin"/>
        </authorList>
    </citation>
    <scope>NUCLEOTIDE SEQUENCE [LARGE SCALE GENOMIC DNA]</scope>
    <source>
        <strain evidence="11">DSM 45160</strain>
    </source>
</reference>
<evidence type="ECO:0000256" key="7">
    <source>
        <dbReference type="SAM" id="Phobius"/>
    </source>
</evidence>
<evidence type="ECO:0000256" key="3">
    <source>
        <dbReference type="ARBA" id="ARBA00022741"/>
    </source>
</evidence>
<dbReference type="Gene3D" id="1.20.1560.10">
    <property type="entry name" value="ABC transporter type 1, transmembrane domain"/>
    <property type="match status" value="1"/>
</dbReference>
<dbReference type="PROSITE" id="PS00211">
    <property type="entry name" value="ABC_TRANSPORTER_1"/>
    <property type="match status" value="1"/>
</dbReference>
<dbReference type="PANTHER" id="PTHR24221">
    <property type="entry name" value="ATP-BINDING CASSETTE SUB-FAMILY B"/>
    <property type="match status" value="1"/>
</dbReference>
<keyword evidence="5 7" id="KW-1133">Transmembrane helix</keyword>
<keyword evidence="2 7" id="KW-0812">Transmembrane</keyword>
<feature type="domain" description="ABC transmembrane type-1" evidence="9">
    <location>
        <begin position="27"/>
        <end position="309"/>
    </location>
</feature>
<evidence type="ECO:0000256" key="6">
    <source>
        <dbReference type="ARBA" id="ARBA00023136"/>
    </source>
</evidence>